<organism evidence="1 2">
    <name type="scientific">Trichonephila clavata</name>
    <name type="common">Joro spider</name>
    <name type="synonym">Nephila clavata</name>
    <dbReference type="NCBI Taxonomy" id="2740835"/>
    <lineage>
        <taxon>Eukaryota</taxon>
        <taxon>Metazoa</taxon>
        <taxon>Ecdysozoa</taxon>
        <taxon>Arthropoda</taxon>
        <taxon>Chelicerata</taxon>
        <taxon>Arachnida</taxon>
        <taxon>Araneae</taxon>
        <taxon>Araneomorphae</taxon>
        <taxon>Entelegynae</taxon>
        <taxon>Araneoidea</taxon>
        <taxon>Nephilidae</taxon>
        <taxon>Trichonephila</taxon>
    </lineage>
</organism>
<proteinExistence type="predicted"/>
<gene>
    <name evidence="1" type="primary">sox6_1</name>
    <name evidence="1" type="ORF">TNCT_151011</name>
</gene>
<protein>
    <submittedName>
        <fullName evidence="1">Transcription factor Sox-6</fullName>
    </submittedName>
</protein>
<evidence type="ECO:0000313" key="1">
    <source>
        <dbReference type="EMBL" id="GFQ83485.1"/>
    </source>
</evidence>
<keyword evidence="2" id="KW-1185">Reference proteome</keyword>
<dbReference type="EMBL" id="BMAO01002813">
    <property type="protein sequence ID" value="GFQ83485.1"/>
    <property type="molecule type" value="Genomic_DNA"/>
</dbReference>
<accession>A0A8X6FKW8</accession>
<dbReference type="Proteomes" id="UP000887116">
    <property type="component" value="Unassembled WGS sequence"/>
</dbReference>
<sequence length="86" mass="9468">MMKSRRQEMRTLWYRDGLGVMESPTMVTPTSNIMSLPSVSTSSSNMANPLGLGLSPANGNMEGHVLSPTHLSLIEPHLYLNFLATY</sequence>
<comment type="caution">
    <text evidence="1">The sequence shown here is derived from an EMBL/GenBank/DDBJ whole genome shotgun (WGS) entry which is preliminary data.</text>
</comment>
<evidence type="ECO:0000313" key="2">
    <source>
        <dbReference type="Proteomes" id="UP000887116"/>
    </source>
</evidence>
<name>A0A8X6FKW8_TRICU</name>
<reference evidence="1" key="1">
    <citation type="submission" date="2020-07" db="EMBL/GenBank/DDBJ databases">
        <title>Multicomponent nature underlies the extraordinary mechanical properties of spider dragline silk.</title>
        <authorList>
            <person name="Kono N."/>
            <person name="Nakamura H."/>
            <person name="Mori M."/>
            <person name="Yoshida Y."/>
            <person name="Ohtoshi R."/>
            <person name="Malay A.D."/>
            <person name="Moran D.A.P."/>
            <person name="Tomita M."/>
            <person name="Numata K."/>
            <person name="Arakawa K."/>
        </authorList>
    </citation>
    <scope>NUCLEOTIDE SEQUENCE</scope>
</reference>
<dbReference type="AlphaFoldDB" id="A0A8X6FKW8"/>